<proteinExistence type="predicted"/>
<evidence type="ECO:0000256" key="3">
    <source>
        <dbReference type="ARBA" id="ARBA00022490"/>
    </source>
</evidence>
<comment type="subcellular location">
    <subcellularLocation>
        <location evidence="1">Cytoplasm</location>
    </subcellularLocation>
</comment>
<protein>
    <recommendedName>
        <fullName evidence="9">Ascorbate-specific PTS system EIIA component</fullName>
    </recommendedName>
    <alternativeName>
        <fullName evidence="10">Ascorbate-specific phosphotransferase enzyme IIA component</fullName>
    </alternativeName>
</protein>
<evidence type="ECO:0000313" key="13">
    <source>
        <dbReference type="Proteomes" id="UP000051461"/>
    </source>
</evidence>
<keyword evidence="3" id="KW-0963">Cytoplasm</keyword>
<dbReference type="STRING" id="1423726.FC07_GL001229"/>
<dbReference type="GO" id="GO:0016301">
    <property type="term" value="F:kinase activity"/>
    <property type="evidence" value="ECO:0007669"/>
    <property type="project" value="UniProtKB-KW"/>
</dbReference>
<gene>
    <name evidence="12" type="ORF">FC07_GL001229</name>
</gene>
<evidence type="ECO:0000256" key="1">
    <source>
        <dbReference type="ARBA" id="ARBA00004496"/>
    </source>
</evidence>
<dbReference type="InterPro" id="IPR016152">
    <property type="entry name" value="PTrfase/Anion_transptr"/>
</dbReference>
<dbReference type="Pfam" id="PF00359">
    <property type="entry name" value="PTS_EIIA_2"/>
    <property type="match status" value="1"/>
</dbReference>
<reference evidence="12 13" key="1">
    <citation type="journal article" date="2015" name="Genome Announc.">
        <title>Expanding the biotechnology potential of lactobacilli through comparative genomics of 213 strains and associated genera.</title>
        <authorList>
            <person name="Sun Z."/>
            <person name="Harris H.M."/>
            <person name="McCann A."/>
            <person name="Guo C."/>
            <person name="Argimon S."/>
            <person name="Zhang W."/>
            <person name="Yang X."/>
            <person name="Jeffery I.B."/>
            <person name="Cooney J.C."/>
            <person name="Kagawa T.F."/>
            <person name="Liu W."/>
            <person name="Song Y."/>
            <person name="Salvetti E."/>
            <person name="Wrobel A."/>
            <person name="Rasinkangas P."/>
            <person name="Parkhill J."/>
            <person name="Rea M.C."/>
            <person name="O'Sullivan O."/>
            <person name="Ritari J."/>
            <person name="Douillard F.P."/>
            <person name="Paul Ross R."/>
            <person name="Yang R."/>
            <person name="Briner A.E."/>
            <person name="Felis G.E."/>
            <person name="de Vos W.M."/>
            <person name="Barrangou R."/>
            <person name="Klaenhammer T.R."/>
            <person name="Caufield P.W."/>
            <person name="Cui Y."/>
            <person name="Zhang H."/>
            <person name="O'Toole P.W."/>
        </authorList>
    </citation>
    <scope>NUCLEOTIDE SEQUENCE [LARGE SCALE GENOMIC DNA]</scope>
    <source>
        <strain evidence="12 13">DSM 20003</strain>
    </source>
</reference>
<organism evidence="12 13">
    <name type="scientific">Loigolactobacillus bifermentans DSM 20003</name>
    <dbReference type="NCBI Taxonomy" id="1423726"/>
    <lineage>
        <taxon>Bacteria</taxon>
        <taxon>Bacillati</taxon>
        <taxon>Bacillota</taxon>
        <taxon>Bacilli</taxon>
        <taxon>Lactobacillales</taxon>
        <taxon>Lactobacillaceae</taxon>
        <taxon>Loigolactobacillus</taxon>
    </lineage>
</organism>
<feature type="domain" description="PTS EIIA type-2" evidence="11">
    <location>
        <begin position="3"/>
        <end position="144"/>
    </location>
</feature>
<dbReference type="EMBL" id="AZDA01000117">
    <property type="protein sequence ID" value="KRK33305.1"/>
    <property type="molecule type" value="Genomic_DNA"/>
</dbReference>
<dbReference type="OrthoDB" id="369398at2"/>
<dbReference type="PANTHER" id="PTHR36203">
    <property type="entry name" value="ASCORBATE-SPECIFIC PTS SYSTEM EIIA COMPONENT"/>
    <property type="match status" value="1"/>
</dbReference>
<evidence type="ECO:0000256" key="4">
    <source>
        <dbReference type="ARBA" id="ARBA00022553"/>
    </source>
</evidence>
<dbReference type="SUPFAM" id="SSF55804">
    <property type="entry name" value="Phoshotransferase/anion transport protein"/>
    <property type="match status" value="1"/>
</dbReference>
<evidence type="ECO:0000256" key="7">
    <source>
        <dbReference type="ARBA" id="ARBA00022777"/>
    </source>
</evidence>
<dbReference type="InterPro" id="IPR002178">
    <property type="entry name" value="PTS_EIIA_type-2_dom"/>
</dbReference>
<keyword evidence="6" id="KW-0598">Phosphotransferase system</keyword>
<dbReference type="PANTHER" id="PTHR36203:SF1">
    <property type="entry name" value="ASCORBATE-SPECIFIC PTS SYSTEM EIIA COMPONENT"/>
    <property type="match status" value="1"/>
</dbReference>
<evidence type="ECO:0000256" key="5">
    <source>
        <dbReference type="ARBA" id="ARBA00022679"/>
    </source>
</evidence>
<evidence type="ECO:0000256" key="10">
    <source>
        <dbReference type="ARBA" id="ARBA00042072"/>
    </source>
</evidence>
<comment type="caution">
    <text evidence="12">The sequence shown here is derived from an EMBL/GenBank/DDBJ whole genome shotgun (WGS) entry which is preliminary data.</text>
</comment>
<dbReference type="PROSITE" id="PS51094">
    <property type="entry name" value="PTS_EIIA_TYPE_2"/>
    <property type="match status" value="1"/>
</dbReference>
<dbReference type="CDD" id="cd00211">
    <property type="entry name" value="PTS_IIA_fru"/>
    <property type="match status" value="1"/>
</dbReference>
<evidence type="ECO:0000256" key="2">
    <source>
        <dbReference type="ARBA" id="ARBA00022448"/>
    </source>
</evidence>
<dbReference type="GO" id="GO:0009401">
    <property type="term" value="P:phosphoenolpyruvate-dependent sugar phosphotransferase system"/>
    <property type="evidence" value="ECO:0007669"/>
    <property type="project" value="UniProtKB-KW"/>
</dbReference>
<accession>A0A0R1GHE7</accession>
<evidence type="ECO:0000259" key="11">
    <source>
        <dbReference type="PROSITE" id="PS51094"/>
    </source>
</evidence>
<keyword evidence="13" id="KW-1185">Reference proteome</keyword>
<name>A0A0R1GHE7_9LACO</name>
<dbReference type="InterPro" id="IPR051351">
    <property type="entry name" value="Ascorbate-PTS_EIIA_comp"/>
</dbReference>
<evidence type="ECO:0000256" key="9">
    <source>
        <dbReference type="ARBA" id="ARBA00041175"/>
    </source>
</evidence>
<dbReference type="GO" id="GO:0005737">
    <property type="term" value="C:cytoplasm"/>
    <property type="evidence" value="ECO:0007669"/>
    <property type="project" value="UniProtKB-SubCell"/>
</dbReference>
<keyword evidence="2" id="KW-0813">Transport</keyword>
<keyword evidence="5" id="KW-0808">Transferase</keyword>
<evidence type="ECO:0000313" key="12">
    <source>
        <dbReference type="EMBL" id="KRK33305.1"/>
    </source>
</evidence>
<comment type="function">
    <text evidence="8">The phosphoenolpyruvate-dependent sugar phosphotransferase system (sugar PTS), a major carbohydrate active transport system, catalyzes the phosphorylation of incoming sugar substrates concomitantly with their translocation across the cell membrane. The enzyme II UlaABC PTS system is involved in ascorbate transport.</text>
</comment>
<sequence>MLQDYLKGNIQFRDQVNSWQDGIRIATTPLVEKKIVTPNYVDAIIQNVEQNGNYIIILPEVAMPHARPEYGALATGLSFLQLKQPVLFPKQAPVTLFIALAAQSNDGHLDLLAELGEALSEPEKVQALQSADSEAAVLKVFESEV</sequence>
<evidence type="ECO:0000256" key="6">
    <source>
        <dbReference type="ARBA" id="ARBA00022683"/>
    </source>
</evidence>
<keyword evidence="7" id="KW-0418">Kinase</keyword>
<dbReference type="Gene3D" id="3.40.930.10">
    <property type="entry name" value="Mannitol-specific EII, Chain A"/>
    <property type="match status" value="1"/>
</dbReference>
<dbReference type="RefSeq" id="WP_057905401.1">
    <property type="nucleotide sequence ID" value="NZ_AZDA01000117.1"/>
</dbReference>
<evidence type="ECO:0000256" key="8">
    <source>
        <dbReference type="ARBA" id="ARBA00037387"/>
    </source>
</evidence>
<dbReference type="AlphaFoldDB" id="A0A0R1GHE7"/>
<dbReference type="PATRIC" id="fig|1423726.3.peg.1276"/>
<keyword evidence="4" id="KW-0597">Phosphoprotein</keyword>
<dbReference type="Proteomes" id="UP000051461">
    <property type="component" value="Unassembled WGS sequence"/>
</dbReference>